<protein>
    <submittedName>
        <fullName evidence="2">Uncharacterized protein</fullName>
    </submittedName>
</protein>
<proteinExistence type="predicted"/>
<dbReference type="EMBL" id="MFEH01000001">
    <property type="protein sequence ID" value="OGE74248.1"/>
    <property type="molecule type" value="Genomic_DNA"/>
</dbReference>
<evidence type="ECO:0000256" key="1">
    <source>
        <dbReference type="SAM" id="Phobius"/>
    </source>
</evidence>
<keyword evidence="1" id="KW-0812">Transmembrane</keyword>
<comment type="caution">
    <text evidence="2">The sequence shown here is derived from an EMBL/GenBank/DDBJ whole genome shotgun (WGS) entry which is preliminary data.</text>
</comment>
<evidence type="ECO:0000313" key="3">
    <source>
        <dbReference type="Proteomes" id="UP000177610"/>
    </source>
</evidence>
<organism evidence="2 3">
    <name type="scientific">Candidatus Doudnabacteria bacterium RIFCSPHIGHO2_01_FULL_41_86</name>
    <dbReference type="NCBI Taxonomy" id="1817821"/>
    <lineage>
        <taxon>Bacteria</taxon>
        <taxon>Candidatus Doudnaibacteriota</taxon>
    </lineage>
</organism>
<reference evidence="2 3" key="1">
    <citation type="journal article" date="2016" name="Nat. Commun.">
        <title>Thousands of microbial genomes shed light on interconnected biogeochemical processes in an aquifer system.</title>
        <authorList>
            <person name="Anantharaman K."/>
            <person name="Brown C.T."/>
            <person name="Hug L.A."/>
            <person name="Sharon I."/>
            <person name="Castelle C.J."/>
            <person name="Probst A.J."/>
            <person name="Thomas B.C."/>
            <person name="Singh A."/>
            <person name="Wilkins M.J."/>
            <person name="Karaoz U."/>
            <person name="Brodie E.L."/>
            <person name="Williams K.H."/>
            <person name="Hubbard S.S."/>
            <person name="Banfield J.F."/>
        </authorList>
    </citation>
    <scope>NUCLEOTIDE SEQUENCE [LARGE SCALE GENOMIC DNA]</scope>
</reference>
<keyword evidence="1" id="KW-1133">Transmembrane helix</keyword>
<name>A0A1F5N9K2_9BACT</name>
<sequence>MEWIWFVLAVLTGLYAFGYHCALRFATGTWDYSSELHDSAMHLCLNAGAFPGCFRRIASGWGSFTIFSLIFLSEGRIAAALAIAAFMAILVGIHIYFNRFRPELNL</sequence>
<gene>
    <name evidence="2" type="ORF">A2717_01730</name>
</gene>
<dbReference type="AlphaFoldDB" id="A0A1F5N9K2"/>
<dbReference type="Proteomes" id="UP000177610">
    <property type="component" value="Unassembled WGS sequence"/>
</dbReference>
<keyword evidence="1" id="KW-0472">Membrane</keyword>
<accession>A0A1F5N9K2</accession>
<evidence type="ECO:0000313" key="2">
    <source>
        <dbReference type="EMBL" id="OGE74248.1"/>
    </source>
</evidence>
<feature type="transmembrane region" description="Helical" evidence="1">
    <location>
        <begin position="77"/>
        <end position="97"/>
    </location>
</feature>